<dbReference type="InterPro" id="IPR029787">
    <property type="entry name" value="Nucleotide_cyclase"/>
</dbReference>
<feature type="domain" description="GGDEF" evidence="2">
    <location>
        <begin position="155"/>
        <end position="278"/>
    </location>
</feature>
<dbReference type="Proteomes" id="UP000244089">
    <property type="component" value="Unassembled WGS sequence"/>
</dbReference>
<dbReference type="NCBIfam" id="TIGR00254">
    <property type="entry name" value="GGDEF"/>
    <property type="match status" value="1"/>
</dbReference>
<name>A0A2T5RL43_9FIRM</name>
<dbReference type="PROSITE" id="PS50112">
    <property type="entry name" value="PAS"/>
    <property type="match status" value="1"/>
</dbReference>
<dbReference type="Pfam" id="PF00990">
    <property type="entry name" value="GGDEF"/>
    <property type="match status" value="1"/>
</dbReference>
<dbReference type="CDD" id="cd01949">
    <property type="entry name" value="GGDEF"/>
    <property type="match status" value="1"/>
</dbReference>
<dbReference type="PROSITE" id="PS50887">
    <property type="entry name" value="GGDEF"/>
    <property type="match status" value="1"/>
</dbReference>
<dbReference type="InterPro" id="IPR013655">
    <property type="entry name" value="PAS_fold_3"/>
</dbReference>
<dbReference type="RefSeq" id="WP_108139390.1">
    <property type="nucleotide sequence ID" value="NZ_QAXS01000009.1"/>
</dbReference>
<proteinExistence type="predicted"/>
<evidence type="ECO:0000313" key="4">
    <source>
        <dbReference type="Proteomes" id="UP000244089"/>
    </source>
</evidence>
<sequence>MLKDLSIETVLNNLTMGIAILDENRDFIYINDLTTKITGYSISEIKNLEQWFKFAFPDPVQREKIHSAFKEKLAEREHYNRVSEIKTKSGKNKFVEFRVNPIGEDYLLVNLVDVSRRIEREKEIKYLSYHDELTDLYNRRYFEEEMKRLDDSRRYPISIIIGDLDNLKTVNDNYGHLLGDEYLRKAADILKELLRAEDVVARIGGDEYAVLLSKTDKKDCIQICERIIKKFEAQNSENNFPVDFKISLGCATASRSGKKLTDIYNQADKNMYKNKGRR</sequence>
<feature type="domain" description="PAS" evidence="1">
    <location>
        <begin position="3"/>
        <end position="76"/>
    </location>
</feature>
<dbReference type="InterPro" id="IPR000014">
    <property type="entry name" value="PAS"/>
</dbReference>
<dbReference type="PANTHER" id="PTHR44757:SF2">
    <property type="entry name" value="BIOFILM ARCHITECTURE MAINTENANCE PROTEIN MBAA"/>
    <property type="match status" value="1"/>
</dbReference>
<dbReference type="InterPro" id="IPR043128">
    <property type="entry name" value="Rev_trsase/Diguanyl_cyclase"/>
</dbReference>
<dbReference type="InterPro" id="IPR035965">
    <property type="entry name" value="PAS-like_dom_sf"/>
</dbReference>
<evidence type="ECO:0000259" key="1">
    <source>
        <dbReference type="PROSITE" id="PS50112"/>
    </source>
</evidence>
<dbReference type="SMART" id="SM00267">
    <property type="entry name" value="GGDEF"/>
    <property type="match status" value="1"/>
</dbReference>
<evidence type="ECO:0000313" key="3">
    <source>
        <dbReference type="EMBL" id="PTV99817.1"/>
    </source>
</evidence>
<dbReference type="Gene3D" id="3.30.70.270">
    <property type="match status" value="1"/>
</dbReference>
<evidence type="ECO:0000259" key="2">
    <source>
        <dbReference type="PROSITE" id="PS50887"/>
    </source>
</evidence>
<dbReference type="SUPFAM" id="SSF55785">
    <property type="entry name" value="PYP-like sensor domain (PAS domain)"/>
    <property type="match status" value="1"/>
</dbReference>
<dbReference type="OrthoDB" id="9798833at2"/>
<organism evidence="3 4">
    <name type="scientific">Halanaerobium saccharolyticum</name>
    <dbReference type="NCBI Taxonomy" id="43595"/>
    <lineage>
        <taxon>Bacteria</taxon>
        <taxon>Bacillati</taxon>
        <taxon>Bacillota</taxon>
        <taxon>Clostridia</taxon>
        <taxon>Halanaerobiales</taxon>
        <taxon>Halanaerobiaceae</taxon>
        <taxon>Halanaerobium</taxon>
    </lineage>
</organism>
<dbReference type="NCBIfam" id="TIGR00229">
    <property type="entry name" value="sensory_box"/>
    <property type="match status" value="1"/>
</dbReference>
<dbReference type="InterPro" id="IPR000160">
    <property type="entry name" value="GGDEF_dom"/>
</dbReference>
<dbReference type="InterPro" id="IPR052155">
    <property type="entry name" value="Biofilm_reg_signaling"/>
</dbReference>
<dbReference type="Pfam" id="PF08447">
    <property type="entry name" value="PAS_3"/>
    <property type="match status" value="1"/>
</dbReference>
<dbReference type="PANTHER" id="PTHR44757">
    <property type="entry name" value="DIGUANYLATE CYCLASE DGCP"/>
    <property type="match status" value="1"/>
</dbReference>
<accession>A0A2T5RL43</accession>
<dbReference type="FunFam" id="3.30.70.270:FF:000001">
    <property type="entry name" value="Diguanylate cyclase domain protein"/>
    <property type="match status" value="1"/>
</dbReference>
<protein>
    <submittedName>
        <fullName evidence="3">PAS domain S-box-containing protein/diguanylate cyclase (GGDEF)-like protein</fullName>
    </submittedName>
</protein>
<comment type="caution">
    <text evidence="3">The sequence shown here is derived from an EMBL/GenBank/DDBJ whole genome shotgun (WGS) entry which is preliminary data.</text>
</comment>
<dbReference type="AlphaFoldDB" id="A0A2T5RL43"/>
<dbReference type="Gene3D" id="3.30.450.20">
    <property type="entry name" value="PAS domain"/>
    <property type="match status" value="1"/>
</dbReference>
<dbReference type="CDD" id="cd00130">
    <property type="entry name" value="PAS"/>
    <property type="match status" value="1"/>
</dbReference>
<dbReference type="EMBL" id="QAXS01000009">
    <property type="protein sequence ID" value="PTV99817.1"/>
    <property type="molecule type" value="Genomic_DNA"/>
</dbReference>
<gene>
    <name evidence="3" type="ORF">C8C76_10939</name>
</gene>
<dbReference type="SUPFAM" id="SSF55073">
    <property type="entry name" value="Nucleotide cyclase"/>
    <property type="match status" value="1"/>
</dbReference>
<reference evidence="3 4" key="1">
    <citation type="submission" date="2018-04" db="EMBL/GenBank/DDBJ databases">
        <title>Subsurface microbial communities from deep shales in Ohio and West Virginia, USA.</title>
        <authorList>
            <person name="Wrighton K."/>
        </authorList>
    </citation>
    <scope>NUCLEOTIDE SEQUENCE [LARGE SCALE GENOMIC DNA]</scope>
    <source>
        <strain evidence="3 4">WC1</strain>
    </source>
</reference>